<evidence type="ECO:0000313" key="1">
    <source>
        <dbReference type="Proteomes" id="UP000790787"/>
    </source>
</evidence>
<protein>
    <submittedName>
        <fullName evidence="2">Uncharacterized protein LOC142177402</fullName>
    </submittedName>
</protein>
<evidence type="ECO:0000313" key="2">
    <source>
        <dbReference type="RefSeq" id="XP_075101992.1"/>
    </source>
</evidence>
<sequence>MGTYWYKVMPFGLKNTGATYQRLVTKMFQEYLEKIMEVYIDDMLVKLAQIGDHFQHMSDTFKILRKYNMKLNPEKYAVGMASETGDFKQVREKEVRNFIWRNIICRFGVPKEIKRLEESKGKWPEVLPGLLWAYRITAKTSTGETLLSRVYGTEALFPVEIGEPSTRYTHATAELNEEEMRMNLDLLEERRKAALIRLTTQKQMIEQYYNRKANMRYFKTGDFILKKVFQSTKAANSGKLSPNCEVPYRVQGIARKGAYELETMDGKILPTNCSVIHLKKYYF</sequence>
<proteinExistence type="predicted"/>
<dbReference type="Proteomes" id="UP000790787">
    <property type="component" value="Chromosome 23"/>
</dbReference>
<organism evidence="1 2">
    <name type="scientific">Nicotiana tabacum</name>
    <name type="common">Common tobacco</name>
    <dbReference type="NCBI Taxonomy" id="4097"/>
    <lineage>
        <taxon>Eukaryota</taxon>
        <taxon>Viridiplantae</taxon>
        <taxon>Streptophyta</taxon>
        <taxon>Embryophyta</taxon>
        <taxon>Tracheophyta</taxon>
        <taxon>Spermatophyta</taxon>
        <taxon>Magnoliopsida</taxon>
        <taxon>eudicotyledons</taxon>
        <taxon>Gunneridae</taxon>
        <taxon>Pentapetalae</taxon>
        <taxon>asterids</taxon>
        <taxon>lamiids</taxon>
        <taxon>Solanales</taxon>
        <taxon>Solanaceae</taxon>
        <taxon>Nicotianoideae</taxon>
        <taxon>Nicotianeae</taxon>
        <taxon>Nicotiana</taxon>
    </lineage>
</organism>
<reference evidence="1" key="1">
    <citation type="journal article" date="2014" name="Nat. Commun.">
        <title>The tobacco genome sequence and its comparison with those of tomato and potato.</title>
        <authorList>
            <person name="Sierro N."/>
            <person name="Battey J.N."/>
            <person name="Ouadi S."/>
            <person name="Bakaher N."/>
            <person name="Bovet L."/>
            <person name="Willig A."/>
            <person name="Goepfert S."/>
            <person name="Peitsch M.C."/>
            <person name="Ivanov N.V."/>
        </authorList>
    </citation>
    <scope>NUCLEOTIDE SEQUENCE [LARGE SCALE GENOMIC DNA]</scope>
</reference>
<dbReference type="RefSeq" id="XP_075101992.1">
    <property type="nucleotide sequence ID" value="XM_075245891.1"/>
</dbReference>
<reference evidence="2" key="2">
    <citation type="submission" date="2025-08" db="UniProtKB">
        <authorList>
            <consortium name="RefSeq"/>
        </authorList>
    </citation>
    <scope>IDENTIFICATION</scope>
    <source>
        <tissue evidence="2">Leaf</tissue>
    </source>
</reference>
<keyword evidence="1" id="KW-1185">Reference proteome</keyword>
<gene>
    <name evidence="2" type="primary">LOC142177402</name>
</gene>
<name>A0AC58TXM2_TOBAC</name>
<accession>A0AC58TXM2</accession>